<feature type="domain" description="Major facilitator superfamily (MFS) profile" evidence="7">
    <location>
        <begin position="57"/>
        <end position="309"/>
    </location>
</feature>
<dbReference type="Gene3D" id="1.20.1250.20">
    <property type="entry name" value="MFS general substrate transporter like domains"/>
    <property type="match status" value="1"/>
</dbReference>
<feature type="transmembrane region" description="Helical" evidence="6">
    <location>
        <begin position="57"/>
        <end position="75"/>
    </location>
</feature>
<dbReference type="PANTHER" id="PTHR23501">
    <property type="entry name" value="MAJOR FACILITATOR SUPERFAMILY"/>
    <property type="match status" value="1"/>
</dbReference>
<evidence type="ECO:0000259" key="7">
    <source>
        <dbReference type="PROSITE" id="PS50850"/>
    </source>
</evidence>
<keyword evidence="9" id="KW-1185">Reference proteome</keyword>
<keyword evidence="2 6" id="KW-0812">Transmembrane</keyword>
<reference evidence="8" key="1">
    <citation type="submission" date="2023-01" db="EMBL/GenBank/DDBJ databases">
        <authorList>
            <person name="Piombo E."/>
        </authorList>
    </citation>
    <scope>NUCLEOTIDE SEQUENCE</scope>
</reference>
<dbReference type="GO" id="GO:0005886">
    <property type="term" value="C:plasma membrane"/>
    <property type="evidence" value="ECO:0007669"/>
    <property type="project" value="TreeGrafter"/>
</dbReference>
<evidence type="ECO:0000256" key="3">
    <source>
        <dbReference type="ARBA" id="ARBA00022989"/>
    </source>
</evidence>
<dbReference type="PANTHER" id="PTHR23501:SF198">
    <property type="entry name" value="AZOLE RESISTANCE PROTEIN 1-RELATED"/>
    <property type="match status" value="1"/>
</dbReference>
<evidence type="ECO:0000256" key="1">
    <source>
        <dbReference type="ARBA" id="ARBA00004141"/>
    </source>
</evidence>
<organism evidence="8 9">
    <name type="scientific">Clonostachys chloroleuca</name>
    <dbReference type="NCBI Taxonomy" id="1926264"/>
    <lineage>
        <taxon>Eukaryota</taxon>
        <taxon>Fungi</taxon>
        <taxon>Dikarya</taxon>
        <taxon>Ascomycota</taxon>
        <taxon>Pezizomycotina</taxon>
        <taxon>Sordariomycetes</taxon>
        <taxon>Hypocreomycetidae</taxon>
        <taxon>Hypocreales</taxon>
        <taxon>Bionectriaceae</taxon>
        <taxon>Clonostachys</taxon>
    </lineage>
</organism>
<dbReference type="InterPro" id="IPR020846">
    <property type="entry name" value="MFS_dom"/>
</dbReference>
<dbReference type="PROSITE" id="PS50850">
    <property type="entry name" value="MFS"/>
    <property type="match status" value="1"/>
</dbReference>
<feature type="transmembrane region" description="Helical" evidence="6">
    <location>
        <begin position="200"/>
        <end position="221"/>
    </location>
</feature>
<dbReference type="InterPro" id="IPR036259">
    <property type="entry name" value="MFS_trans_sf"/>
</dbReference>
<proteinExistence type="predicted"/>
<dbReference type="AlphaFoldDB" id="A0AA35Q0S3"/>
<feature type="transmembrane region" description="Helical" evidence="6">
    <location>
        <begin position="141"/>
        <end position="164"/>
    </location>
</feature>
<comment type="subcellular location">
    <subcellularLocation>
        <location evidence="1">Membrane</location>
        <topology evidence="1">Multi-pass membrane protein</topology>
    </subcellularLocation>
</comment>
<comment type="caution">
    <text evidence="8">The sequence shown here is derived from an EMBL/GenBank/DDBJ whole genome shotgun (WGS) entry which is preliminary data.</text>
</comment>
<accession>A0AA35Q0S3</accession>
<dbReference type="GO" id="GO:0022857">
    <property type="term" value="F:transmembrane transporter activity"/>
    <property type="evidence" value="ECO:0007669"/>
    <property type="project" value="InterPro"/>
</dbReference>
<keyword evidence="4 6" id="KW-0472">Membrane</keyword>
<protein>
    <recommendedName>
        <fullName evidence="7">Major facilitator superfamily (MFS) profile domain-containing protein</fullName>
    </recommendedName>
</protein>
<evidence type="ECO:0000256" key="5">
    <source>
        <dbReference type="SAM" id="MobiDB-lite"/>
    </source>
</evidence>
<evidence type="ECO:0000256" key="6">
    <source>
        <dbReference type="SAM" id="Phobius"/>
    </source>
</evidence>
<evidence type="ECO:0000256" key="4">
    <source>
        <dbReference type="ARBA" id="ARBA00023136"/>
    </source>
</evidence>
<evidence type="ECO:0000313" key="8">
    <source>
        <dbReference type="EMBL" id="CAI6083375.1"/>
    </source>
</evidence>
<evidence type="ECO:0000313" key="9">
    <source>
        <dbReference type="Proteomes" id="UP001160390"/>
    </source>
</evidence>
<feature type="transmembrane region" description="Helical" evidence="6">
    <location>
        <begin position="258"/>
        <end position="280"/>
    </location>
</feature>
<dbReference type="EMBL" id="CABFNP030000751">
    <property type="protein sequence ID" value="CAI6083375.1"/>
    <property type="molecule type" value="Genomic_DNA"/>
</dbReference>
<feature type="transmembrane region" description="Helical" evidence="6">
    <location>
        <begin position="176"/>
        <end position="194"/>
    </location>
</feature>
<dbReference type="SUPFAM" id="SSF103473">
    <property type="entry name" value="MFS general substrate transporter"/>
    <property type="match status" value="1"/>
</dbReference>
<evidence type="ECO:0000256" key="2">
    <source>
        <dbReference type="ARBA" id="ARBA00022692"/>
    </source>
</evidence>
<sequence>MATSGVNNLGKAESGNCFEKTSGESRTCLAEAVNMDTESPPDSNPIRPEPDPTSTSQFLLIGIGLWLAVFLVELVSTSSGNPHSTCMLVTTSDDNFSFYVGPDHTFQATLRITDESKTLSDVEWISLAKRHIFYGQVYSSFSIKCTFLVVLVIFEIGSLMCALAPTSMSLIIGRSVAGLGAAGIFSGVTISIAHTAPLRILPLIISSIGAIVAIGFIRPVVSPIPLVEKIKNINFAGLLLFLPAIGGTEEAWDDDRMITLFVVIGILIISPLETLSWPCLPASSFPNLGIVSTRWPKEVDKPILTIQAI</sequence>
<feature type="region of interest" description="Disordered" evidence="5">
    <location>
        <begin position="1"/>
        <end position="22"/>
    </location>
</feature>
<dbReference type="Proteomes" id="UP001160390">
    <property type="component" value="Unassembled WGS sequence"/>
</dbReference>
<keyword evidence="3 6" id="KW-1133">Transmembrane helix</keyword>
<gene>
    <name evidence="8" type="ORF">CCHLO57077_00012489</name>
</gene>
<name>A0AA35Q0S3_9HYPO</name>